<feature type="binding site" evidence="3">
    <location>
        <position position="108"/>
    </location>
    <ligand>
        <name>substrate</name>
    </ligand>
</feature>
<dbReference type="AlphaFoldDB" id="A0A1G6TD42"/>
<dbReference type="EMBL" id="FMZV01000006">
    <property type="protein sequence ID" value="SDD26981.1"/>
    <property type="molecule type" value="Genomic_DNA"/>
</dbReference>
<keyword evidence="3" id="KW-0862">Zinc</keyword>
<dbReference type="PRINTS" id="PR01790">
    <property type="entry name" value="SMP30FAMILY"/>
</dbReference>
<reference evidence="6" key="1">
    <citation type="submission" date="2016-10" db="EMBL/GenBank/DDBJ databases">
        <authorList>
            <person name="Varghese N."/>
            <person name="Submissions S."/>
        </authorList>
    </citation>
    <scope>NUCLEOTIDE SEQUENCE [LARGE SCALE GENOMIC DNA]</scope>
    <source>
        <strain evidence="6">CGMCC 1.9108</strain>
    </source>
</reference>
<dbReference type="InterPro" id="IPR013658">
    <property type="entry name" value="SGL"/>
</dbReference>
<evidence type="ECO:0000313" key="6">
    <source>
        <dbReference type="Proteomes" id="UP000199628"/>
    </source>
</evidence>
<dbReference type="InterPro" id="IPR005511">
    <property type="entry name" value="SMP-30"/>
</dbReference>
<dbReference type="Pfam" id="PF08450">
    <property type="entry name" value="SGL"/>
    <property type="match status" value="1"/>
</dbReference>
<sequence length="298" mass="32355">MAAASDPAPAGLRREGSSRDILGECPTWDARAGVLWWVDIRRPAICRLAPATGAFDSWDMPGMIGALALTEGPGLIVALERRVCLWNPASGAFETLADLPEVEGHRWNDGRADRQGRFWAGTMHNITRAPEGTLYRLDREGLTPVRDSIAIPNSLAWSPDGTRMYFADSLQHRIDTHDFDPITGAMSQPRPFAASTPPAFPDGATVDSEGHLWVAEFNGGRVTRLAPDGTVSDRIDMPVDRPTACTLGGPDLRTLYITTTCQNMTEAERIAEPLAGALFSVRVPVPGLPEPRVILPPR</sequence>
<keyword evidence="3" id="KW-0479">Metal-binding</keyword>
<feature type="domain" description="SMP-30/Gluconolactonase/LRE-like region" evidence="4">
    <location>
        <begin position="22"/>
        <end position="260"/>
    </location>
</feature>
<dbReference type="Gene3D" id="2.120.10.30">
    <property type="entry name" value="TolB, C-terminal domain"/>
    <property type="match status" value="1"/>
</dbReference>
<evidence type="ECO:0000256" key="2">
    <source>
        <dbReference type="PIRSR" id="PIRSR605511-1"/>
    </source>
</evidence>
<feature type="binding site" evidence="3">
    <location>
        <position position="24"/>
    </location>
    <ligand>
        <name>a divalent metal cation</name>
        <dbReference type="ChEBI" id="CHEBI:60240"/>
    </ligand>
</feature>
<comment type="cofactor">
    <cofactor evidence="3">
        <name>Zn(2+)</name>
        <dbReference type="ChEBI" id="CHEBI:29105"/>
    </cofactor>
    <text evidence="3">Binds 1 divalent metal cation per subunit.</text>
</comment>
<dbReference type="SUPFAM" id="SSF63829">
    <property type="entry name" value="Calcium-dependent phosphotriesterase"/>
    <property type="match status" value="1"/>
</dbReference>
<proteinExistence type="inferred from homology"/>
<comment type="similarity">
    <text evidence="1">Belongs to the SMP-30/CGR1 family.</text>
</comment>
<dbReference type="GO" id="GO:0019853">
    <property type="term" value="P:L-ascorbic acid biosynthetic process"/>
    <property type="evidence" value="ECO:0007669"/>
    <property type="project" value="TreeGrafter"/>
</dbReference>
<feature type="binding site" evidence="3">
    <location>
        <position position="153"/>
    </location>
    <ligand>
        <name>a divalent metal cation</name>
        <dbReference type="ChEBI" id="CHEBI:60240"/>
    </ligand>
</feature>
<feature type="active site" description="Proton donor/acceptor" evidence="2">
    <location>
        <position position="202"/>
    </location>
</feature>
<keyword evidence="6" id="KW-1185">Reference proteome</keyword>
<dbReference type="STRING" id="639004.SAMN04488239_10668"/>
<dbReference type="GO" id="GO:0005509">
    <property type="term" value="F:calcium ion binding"/>
    <property type="evidence" value="ECO:0007669"/>
    <property type="project" value="TreeGrafter"/>
</dbReference>
<dbReference type="InterPro" id="IPR011042">
    <property type="entry name" value="6-blade_b-propeller_TolB-like"/>
</dbReference>
<dbReference type="PANTHER" id="PTHR10907">
    <property type="entry name" value="REGUCALCIN"/>
    <property type="match status" value="1"/>
</dbReference>
<dbReference type="Proteomes" id="UP000199628">
    <property type="component" value="Unassembled WGS sequence"/>
</dbReference>
<name>A0A1G6TD42_9RHOB</name>
<feature type="binding site" evidence="3">
    <location>
        <position position="202"/>
    </location>
    <ligand>
        <name>a divalent metal cation</name>
        <dbReference type="ChEBI" id="CHEBI:60240"/>
    </ligand>
</feature>
<organism evidence="5 6">
    <name type="scientific">Ruegeria marina</name>
    <dbReference type="NCBI Taxonomy" id="639004"/>
    <lineage>
        <taxon>Bacteria</taxon>
        <taxon>Pseudomonadati</taxon>
        <taxon>Pseudomonadota</taxon>
        <taxon>Alphaproteobacteria</taxon>
        <taxon>Rhodobacterales</taxon>
        <taxon>Roseobacteraceae</taxon>
        <taxon>Ruegeria</taxon>
    </lineage>
</organism>
<protein>
    <submittedName>
        <fullName evidence="5">Sugar lactone lactonase YvrE</fullName>
    </submittedName>
</protein>
<evidence type="ECO:0000313" key="5">
    <source>
        <dbReference type="EMBL" id="SDD26981.1"/>
    </source>
</evidence>
<evidence type="ECO:0000256" key="1">
    <source>
        <dbReference type="ARBA" id="ARBA00008853"/>
    </source>
</evidence>
<gene>
    <name evidence="5" type="ORF">SAMN04488239_10668</name>
</gene>
<dbReference type="RefSeq" id="WP_176827925.1">
    <property type="nucleotide sequence ID" value="NZ_FMZV01000006.1"/>
</dbReference>
<dbReference type="GO" id="GO:0004341">
    <property type="term" value="F:gluconolactonase activity"/>
    <property type="evidence" value="ECO:0007669"/>
    <property type="project" value="TreeGrafter"/>
</dbReference>
<accession>A0A1G6TD42</accession>
<evidence type="ECO:0000256" key="3">
    <source>
        <dbReference type="PIRSR" id="PIRSR605511-2"/>
    </source>
</evidence>
<feature type="binding site" evidence="3">
    <location>
        <position position="106"/>
    </location>
    <ligand>
        <name>substrate</name>
    </ligand>
</feature>
<dbReference type="PANTHER" id="PTHR10907:SF47">
    <property type="entry name" value="REGUCALCIN"/>
    <property type="match status" value="1"/>
</dbReference>
<evidence type="ECO:0000259" key="4">
    <source>
        <dbReference type="Pfam" id="PF08450"/>
    </source>
</evidence>